<gene>
    <name evidence="1" type="ordered locus">PXO_01415</name>
</gene>
<name>A0A0K0GMB6_XANOP</name>
<accession>A0A0K0GMB6</accession>
<dbReference type="eggNOG" id="COG2253">
    <property type="taxonomic scope" value="Bacteria"/>
</dbReference>
<proteinExistence type="predicted"/>
<dbReference type="Pfam" id="PF08843">
    <property type="entry name" value="AbiEii"/>
    <property type="match status" value="1"/>
</dbReference>
<protein>
    <recommendedName>
        <fullName evidence="3">Nucleotidyl transferase AbiEii/AbiGii toxin family protein</fullName>
    </recommendedName>
</protein>
<evidence type="ECO:0000313" key="1">
    <source>
        <dbReference type="EMBL" id="ACD59966.1"/>
    </source>
</evidence>
<dbReference type="Proteomes" id="UP000001740">
    <property type="component" value="Chromosome"/>
</dbReference>
<dbReference type="PATRIC" id="fig|291331.8.peg.3499"/>
<evidence type="ECO:0008006" key="3">
    <source>
        <dbReference type="Google" id="ProtNLM"/>
    </source>
</evidence>
<dbReference type="RefSeq" id="WP_011259680.1">
    <property type="nucleotide sequence ID" value="NC_010717.2"/>
</dbReference>
<dbReference type="HOGENOM" id="CLU_067323_0_0_6"/>
<dbReference type="EMBL" id="CP000967">
    <property type="protein sequence ID" value="ACD59966.1"/>
    <property type="molecule type" value="Genomic_DNA"/>
</dbReference>
<sequence>MNEPDKSRRTVAASVRARLLNKARAERLDFNLLLTRYALERVLYRLSVSEQQGQFLLKGALLFDIWFDIPHRPTHDADLLGFGSTEIPHLEDLFRRISQIASDDGIVFQADSVKAAEIRKEANYAGVRVTMIGLLDGARCTVQIDIGFGDAVTPGPDNVQYPVILDGMPQPQLRVYPRYTVVAEKLEAMVKLGILNSRMKDYFDLWVLAGHSDFDGAVLATAIRATFECRGTAIPPGAPLGLTDEFGLDEQKTKQWQAFLRKNTLEPMPLTTVIEALREFVLPVLAALAAGEGFDRQWRAGAGWDAA</sequence>
<evidence type="ECO:0000313" key="2">
    <source>
        <dbReference type="Proteomes" id="UP000001740"/>
    </source>
</evidence>
<reference evidence="1 2" key="1">
    <citation type="journal article" date="2008" name="BMC Genomics">
        <title>Genome sequence and rapid evolution of the rice pathogen Xanthomonas oryzae pv. oryzae PXO99A.</title>
        <authorList>
            <person name="Salzberg S.L."/>
            <person name="Sommer D.D."/>
            <person name="Schatz M.C."/>
            <person name="Phillippy A.M."/>
            <person name="Rabinowicz P.D."/>
            <person name="Tsuge S."/>
            <person name="Furutani A."/>
            <person name="Ochiai H."/>
            <person name="Delcher A.L."/>
            <person name="Kelley D."/>
            <person name="Madupu R."/>
            <person name="Puiu D."/>
            <person name="Radune D."/>
            <person name="Shumway M."/>
            <person name="Trapnell C."/>
            <person name="Aparna G."/>
            <person name="Jha G."/>
            <person name="Pandey A."/>
            <person name="Patil P.B."/>
            <person name="Ishihara H."/>
            <person name="Meyer D.F."/>
            <person name="Szurek B."/>
            <person name="Verdier V."/>
            <person name="Koebnik R."/>
            <person name="Dow J.M."/>
            <person name="Ryan R.P."/>
            <person name="Hirata H."/>
            <person name="Tsuyumu S."/>
            <person name="Won Lee S."/>
            <person name="Seo Y.S."/>
            <person name="Sriariyanum M."/>
            <person name="Ronald P.C."/>
            <person name="Sonti R.V."/>
            <person name="Van Sluys M.A."/>
            <person name="Leach J.E."/>
            <person name="White F.F."/>
            <person name="Bogdanove A.J."/>
        </authorList>
    </citation>
    <scope>NUCLEOTIDE SEQUENCE [LARGE SCALE GENOMIC DNA]</scope>
    <source>
        <strain evidence="1 2">PXO99A</strain>
    </source>
</reference>
<organism evidence="1 2">
    <name type="scientific">Xanthomonas oryzae pv. oryzae (strain PXO99A)</name>
    <dbReference type="NCBI Taxonomy" id="360094"/>
    <lineage>
        <taxon>Bacteria</taxon>
        <taxon>Pseudomonadati</taxon>
        <taxon>Pseudomonadota</taxon>
        <taxon>Gammaproteobacteria</taxon>
        <taxon>Lysobacterales</taxon>
        <taxon>Lysobacteraceae</taxon>
        <taxon>Xanthomonas</taxon>
    </lineage>
</organism>
<dbReference type="InterPro" id="IPR014942">
    <property type="entry name" value="AbiEii"/>
</dbReference>
<dbReference type="KEGG" id="xop:PXO_01415"/>
<dbReference type="AlphaFoldDB" id="A0A0K0GMB6"/>